<dbReference type="EC" id="3.1.3.16" evidence="3"/>
<dbReference type="Gene3D" id="3.60.40.10">
    <property type="entry name" value="PPM-type phosphatase domain"/>
    <property type="match status" value="2"/>
</dbReference>
<evidence type="ECO:0000256" key="5">
    <source>
        <dbReference type="ARBA" id="ARBA00022801"/>
    </source>
</evidence>
<evidence type="ECO:0000256" key="7">
    <source>
        <dbReference type="ARBA" id="ARBA00022912"/>
    </source>
</evidence>
<dbReference type="Proteomes" id="UP000583929">
    <property type="component" value="Unassembled WGS sequence"/>
</dbReference>
<dbReference type="GO" id="GO:0004722">
    <property type="term" value="F:protein serine/threonine phosphatase activity"/>
    <property type="evidence" value="ECO:0007669"/>
    <property type="project" value="UniProtKB-EC"/>
</dbReference>
<proteinExistence type="inferred from homology"/>
<keyword evidence="5 9" id="KW-0378">Hydrolase</keyword>
<evidence type="ECO:0000256" key="2">
    <source>
        <dbReference type="ARBA" id="ARBA00001946"/>
    </source>
</evidence>
<reference evidence="11 12" key="1">
    <citation type="journal article" date="2020" name="bioRxiv">
        <title>Sequence and annotation of 42 cannabis genomes reveals extensive copy number variation in cannabinoid synthesis and pathogen resistance genes.</title>
        <authorList>
            <person name="Mckernan K.J."/>
            <person name="Helbert Y."/>
            <person name="Kane L.T."/>
            <person name="Ebling H."/>
            <person name="Zhang L."/>
            <person name="Liu B."/>
            <person name="Eaton Z."/>
            <person name="Mclaughlin S."/>
            <person name="Kingan S."/>
            <person name="Baybayan P."/>
            <person name="Concepcion G."/>
            <person name="Jordan M."/>
            <person name="Riva A."/>
            <person name="Barbazuk W."/>
            <person name="Harkins T."/>
        </authorList>
    </citation>
    <scope>NUCLEOTIDE SEQUENCE [LARGE SCALE GENOMIC DNA]</scope>
    <source>
        <strain evidence="12">cv. Jamaican Lion 4</strain>
        <tissue evidence="11">Leaf</tissue>
    </source>
</reference>
<dbReference type="InterPro" id="IPR015655">
    <property type="entry name" value="PP2C"/>
</dbReference>
<evidence type="ECO:0000259" key="10">
    <source>
        <dbReference type="PROSITE" id="PS51746"/>
    </source>
</evidence>
<dbReference type="GO" id="GO:0046872">
    <property type="term" value="F:metal ion binding"/>
    <property type="evidence" value="ECO:0007669"/>
    <property type="project" value="UniProtKB-KW"/>
</dbReference>
<dbReference type="InterPro" id="IPR001932">
    <property type="entry name" value="PPM-type_phosphatase-like_dom"/>
</dbReference>
<organism evidence="11 12">
    <name type="scientific">Cannabis sativa</name>
    <name type="common">Hemp</name>
    <name type="synonym">Marijuana</name>
    <dbReference type="NCBI Taxonomy" id="3483"/>
    <lineage>
        <taxon>Eukaryota</taxon>
        <taxon>Viridiplantae</taxon>
        <taxon>Streptophyta</taxon>
        <taxon>Embryophyta</taxon>
        <taxon>Tracheophyta</taxon>
        <taxon>Spermatophyta</taxon>
        <taxon>Magnoliopsida</taxon>
        <taxon>eudicotyledons</taxon>
        <taxon>Gunneridae</taxon>
        <taxon>Pentapetalae</taxon>
        <taxon>rosids</taxon>
        <taxon>fabids</taxon>
        <taxon>Rosales</taxon>
        <taxon>Cannabaceae</taxon>
        <taxon>Cannabis</taxon>
    </lineage>
</organism>
<dbReference type="InterPro" id="IPR000222">
    <property type="entry name" value="PP2C_BS"/>
</dbReference>
<name>A0A7J6HXJ4_CANSA</name>
<accession>A0A7J6HXJ4</accession>
<keyword evidence="12" id="KW-1185">Reference proteome</keyword>
<evidence type="ECO:0000256" key="9">
    <source>
        <dbReference type="RuleBase" id="RU003465"/>
    </source>
</evidence>
<dbReference type="EMBL" id="JAATIQ010000022">
    <property type="protein sequence ID" value="KAF4399120.1"/>
    <property type="molecule type" value="Genomic_DNA"/>
</dbReference>
<dbReference type="SMART" id="SM00332">
    <property type="entry name" value="PP2Cc"/>
    <property type="match status" value="1"/>
</dbReference>
<dbReference type="CDD" id="cd00143">
    <property type="entry name" value="PP2Cc"/>
    <property type="match status" value="1"/>
</dbReference>
<evidence type="ECO:0000256" key="8">
    <source>
        <dbReference type="ARBA" id="ARBA00023211"/>
    </source>
</evidence>
<keyword evidence="7 9" id="KW-0904">Protein phosphatase</keyword>
<gene>
    <name evidence="11" type="ORF">G4B88_023714</name>
</gene>
<evidence type="ECO:0000256" key="4">
    <source>
        <dbReference type="ARBA" id="ARBA00022723"/>
    </source>
</evidence>
<keyword evidence="8" id="KW-0464">Manganese</keyword>
<feature type="domain" description="PPM-type phosphatase" evidence="10">
    <location>
        <begin position="101"/>
        <end position="316"/>
    </location>
</feature>
<evidence type="ECO:0000256" key="1">
    <source>
        <dbReference type="ARBA" id="ARBA00001936"/>
    </source>
</evidence>
<dbReference type="InterPro" id="IPR036457">
    <property type="entry name" value="PPM-type-like_dom_sf"/>
</dbReference>
<protein>
    <recommendedName>
        <fullName evidence="3">protein-serine/threonine phosphatase</fullName>
        <ecNumber evidence="3">3.1.3.16</ecNumber>
    </recommendedName>
</protein>
<comment type="caution">
    <text evidence="11">The sequence shown here is derived from an EMBL/GenBank/DDBJ whole genome shotgun (WGS) entry which is preliminary data.</text>
</comment>
<dbReference type="SUPFAM" id="SSF81606">
    <property type="entry name" value="PP2C-like"/>
    <property type="match status" value="1"/>
</dbReference>
<dbReference type="PROSITE" id="PS01032">
    <property type="entry name" value="PPM_1"/>
    <property type="match status" value="1"/>
</dbReference>
<dbReference type="PANTHER" id="PTHR47992">
    <property type="entry name" value="PROTEIN PHOSPHATASE"/>
    <property type="match status" value="1"/>
</dbReference>
<evidence type="ECO:0000256" key="3">
    <source>
        <dbReference type="ARBA" id="ARBA00013081"/>
    </source>
</evidence>
<feature type="non-terminal residue" evidence="11">
    <location>
        <position position="316"/>
    </location>
</feature>
<dbReference type="PROSITE" id="PS51746">
    <property type="entry name" value="PPM_2"/>
    <property type="match status" value="1"/>
</dbReference>
<comment type="cofactor">
    <cofactor evidence="2">
        <name>Mg(2+)</name>
        <dbReference type="ChEBI" id="CHEBI:18420"/>
    </cofactor>
</comment>
<sequence>MRKRLKPLSSPTKDHRRMTLNSVELSIVKRKRANRKRVLKLQSLNYTCQKKSNNSGDDNNKQLHCREDPLKITVSLSSSSSSLGENVDGVVLSRETREEKHYGVVSVIGRRSEMEDAVRVELDFAVKGSKKFDFFGVYDGHGGAHVAGMCRERLHEVLVSELENNNNGDDDECEWEKILEGCFGKMDEEVRGNAAARTVGTTAVVGVVGEDEVVVANCGDCRAVLSRDGVPLALSTDHKRTDKDEFLILGSDGLWDVVSNQLACKVVKKCFHSQRNRLSNNKDLLNRGGSRSTAAAALLAELAMARGSRDNISVIV</sequence>
<keyword evidence="6" id="KW-0460">Magnesium</keyword>
<evidence type="ECO:0000256" key="6">
    <source>
        <dbReference type="ARBA" id="ARBA00022842"/>
    </source>
</evidence>
<comment type="similarity">
    <text evidence="9">Belongs to the PP2C family.</text>
</comment>
<comment type="cofactor">
    <cofactor evidence="1">
        <name>Mn(2+)</name>
        <dbReference type="ChEBI" id="CHEBI:29035"/>
    </cofactor>
</comment>
<dbReference type="AlphaFoldDB" id="A0A7J6HXJ4"/>
<dbReference type="Pfam" id="PF00481">
    <property type="entry name" value="PP2C"/>
    <property type="match status" value="1"/>
</dbReference>
<keyword evidence="4" id="KW-0479">Metal-binding</keyword>
<evidence type="ECO:0000313" key="12">
    <source>
        <dbReference type="Proteomes" id="UP000583929"/>
    </source>
</evidence>
<evidence type="ECO:0000313" key="11">
    <source>
        <dbReference type="EMBL" id="KAF4399120.1"/>
    </source>
</evidence>